<dbReference type="Proteomes" id="UP000199249">
    <property type="component" value="Unassembled WGS sequence"/>
</dbReference>
<keyword evidence="1" id="KW-0732">Signal</keyword>
<keyword evidence="3" id="KW-1185">Reference proteome</keyword>
<proteinExistence type="predicted"/>
<reference evidence="3" key="1">
    <citation type="submission" date="2016-10" db="EMBL/GenBank/DDBJ databases">
        <authorList>
            <person name="Varghese N."/>
            <person name="Submissions S."/>
        </authorList>
    </citation>
    <scope>NUCLEOTIDE SEQUENCE [LARGE SCALE GENOMIC DNA]</scope>
    <source>
        <strain evidence="3">CGMCC 1.8975</strain>
    </source>
</reference>
<accession>A0A1H3NIY9</accession>
<dbReference type="OrthoDB" id="6023599at2"/>
<feature type="chain" id="PRO_5011552973" evidence="1">
    <location>
        <begin position="19"/>
        <end position="199"/>
    </location>
</feature>
<evidence type="ECO:0000256" key="1">
    <source>
        <dbReference type="SAM" id="SignalP"/>
    </source>
</evidence>
<organism evidence="2 3">
    <name type="scientific">Hymenobacter psychrophilus</name>
    <dbReference type="NCBI Taxonomy" id="651662"/>
    <lineage>
        <taxon>Bacteria</taxon>
        <taxon>Pseudomonadati</taxon>
        <taxon>Bacteroidota</taxon>
        <taxon>Cytophagia</taxon>
        <taxon>Cytophagales</taxon>
        <taxon>Hymenobacteraceae</taxon>
        <taxon>Hymenobacter</taxon>
    </lineage>
</organism>
<dbReference type="EMBL" id="FNOV01000017">
    <property type="protein sequence ID" value="SDY88896.1"/>
    <property type="molecule type" value="Genomic_DNA"/>
</dbReference>
<sequence>MKVFLFLLGLLSAQVATADSWELPKTTRYHSPDSSWFVEVVPLHIPAKYYAYHGTKPRRRHKFTAADTVIIPCHATMFRLQGSDTIKVWEKQLINRIAPVSALVSTNGRYLVTVDNWSSMGYGVDVLAVYDVQGNLLKRYALEDFSPFPINTYWRSISSLWWNCGVEWQAPYTLDICFQDEQKQEKHRTYNLETMQFGP</sequence>
<evidence type="ECO:0000313" key="2">
    <source>
        <dbReference type="EMBL" id="SDY88896.1"/>
    </source>
</evidence>
<feature type="signal peptide" evidence="1">
    <location>
        <begin position="1"/>
        <end position="18"/>
    </location>
</feature>
<gene>
    <name evidence="2" type="ORF">SAMN04488069_11732</name>
</gene>
<evidence type="ECO:0000313" key="3">
    <source>
        <dbReference type="Proteomes" id="UP000199249"/>
    </source>
</evidence>
<dbReference type="RefSeq" id="WP_092743400.1">
    <property type="nucleotide sequence ID" value="NZ_FNOV01000017.1"/>
</dbReference>
<name>A0A1H3NIY9_9BACT</name>
<protein>
    <submittedName>
        <fullName evidence="2">Uncharacterized protein</fullName>
    </submittedName>
</protein>
<dbReference type="AlphaFoldDB" id="A0A1H3NIY9"/>